<gene>
    <name evidence="1" type="ORF">BIFGAL_02554</name>
</gene>
<evidence type="ECO:0000313" key="1">
    <source>
        <dbReference type="EMBL" id="EFA23452.1"/>
    </source>
</evidence>
<accession>D1NS00</accession>
<dbReference type="STRING" id="561180.BIFGAL_02554"/>
<dbReference type="Proteomes" id="UP000003656">
    <property type="component" value="Unassembled WGS sequence"/>
</dbReference>
<dbReference type="AlphaFoldDB" id="D1NS00"/>
<name>D1NS00_9BIFI</name>
<comment type="caution">
    <text evidence="1">The sequence shown here is derived from an EMBL/GenBank/DDBJ whole genome shotgun (WGS) entry which is preliminary data.</text>
</comment>
<protein>
    <submittedName>
        <fullName evidence="1">Uncharacterized protein</fullName>
    </submittedName>
</protein>
<organism evidence="1 2">
    <name type="scientific">Bifidobacterium gallicum DSM 20093 = LMG 11596</name>
    <dbReference type="NCBI Taxonomy" id="561180"/>
    <lineage>
        <taxon>Bacteria</taxon>
        <taxon>Bacillati</taxon>
        <taxon>Actinomycetota</taxon>
        <taxon>Actinomycetes</taxon>
        <taxon>Bifidobacteriales</taxon>
        <taxon>Bifidobacteriaceae</taxon>
        <taxon>Bifidobacterium</taxon>
    </lineage>
</organism>
<dbReference type="EMBL" id="ABXB03000001">
    <property type="protein sequence ID" value="EFA23452.1"/>
    <property type="molecule type" value="Genomic_DNA"/>
</dbReference>
<proteinExistence type="predicted"/>
<sequence>MGGDTGWTALIGNARCGPCDCGWVVSGVASYPHRAVPGDLVLHIHPGDLNNGGEVVELKA</sequence>
<reference evidence="1 2" key="1">
    <citation type="submission" date="2009-11" db="EMBL/GenBank/DDBJ databases">
        <authorList>
            <person name="Weinstock G."/>
            <person name="Sodergren E."/>
            <person name="Clifton S."/>
            <person name="Fulton L."/>
            <person name="Fulton B."/>
            <person name="Courtney L."/>
            <person name="Fronick C."/>
            <person name="Harrison M."/>
            <person name="Strong C."/>
            <person name="Farmer C."/>
            <person name="Delahaunty K."/>
            <person name="Markovic C."/>
            <person name="Hall O."/>
            <person name="Minx P."/>
            <person name="Tomlinson C."/>
            <person name="Mitreva M."/>
            <person name="Nelson J."/>
            <person name="Hou S."/>
            <person name="Wollam A."/>
            <person name="Pepin K.H."/>
            <person name="Johnson M."/>
            <person name="Bhonagiri V."/>
            <person name="Nash W.E."/>
            <person name="Warren W."/>
            <person name="Chinwalla A."/>
            <person name="Mardis E.R."/>
            <person name="Wilson R.K."/>
        </authorList>
    </citation>
    <scope>NUCLEOTIDE SEQUENCE [LARGE SCALE GENOMIC DNA]</scope>
    <source>
        <strain evidence="1 2">DSM 20093</strain>
    </source>
</reference>
<evidence type="ECO:0000313" key="2">
    <source>
        <dbReference type="Proteomes" id="UP000003656"/>
    </source>
</evidence>